<reference evidence="3 4" key="1">
    <citation type="submission" date="2017-04" db="EMBL/GenBank/DDBJ databases">
        <authorList>
            <person name="Afonso C.L."/>
            <person name="Miller P.J."/>
            <person name="Scott M.A."/>
            <person name="Spackman E."/>
            <person name="Goraichik I."/>
            <person name="Dimitrov K.M."/>
            <person name="Suarez D.L."/>
            <person name="Swayne D.E."/>
        </authorList>
    </citation>
    <scope>NUCLEOTIDE SEQUENCE [LARGE SCALE GENOMIC DNA]</scope>
    <source>
        <strain evidence="3 4">DSM 23236</strain>
    </source>
</reference>
<name>A0A1W1XZQ7_9NEIS</name>
<dbReference type="PROSITE" id="PS51257">
    <property type="entry name" value="PROKAR_LIPOPROTEIN"/>
    <property type="match status" value="1"/>
</dbReference>
<keyword evidence="2" id="KW-0732">Signal</keyword>
<evidence type="ECO:0008006" key="5">
    <source>
        <dbReference type="Google" id="ProtNLM"/>
    </source>
</evidence>
<dbReference type="EMBL" id="FWXD01000034">
    <property type="protein sequence ID" value="SMC29406.1"/>
    <property type="molecule type" value="Genomic_DNA"/>
</dbReference>
<keyword evidence="1" id="KW-0812">Transmembrane</keyword>
<evidence type="ECO:0000313" key="4">
    <source>
        <dbReference type="Proteomes" id="UP000192761"/>
    </source>
</evidence>
<dbReference type="RefSeq" id="WP_139798992.1">
    <property type="nucleotide sequence ID" value="NZ_FWXD01000034.1"/>
</dbReference>
<dbReference type="Proteomes" id="UP000192761">
    <property type="component" value="Unassembled WGS sequence"/>
</dbReference>
<gene>
    <name evidence="3" type="ORF">SAMN02745857_03819</name>
</gene>
<keyword evidence="4" id="KW-1185">Reference proteome</keyword>
<dbReference type="STRING" id="1121001.SAMN02745857_03819"/>
<organism evidence="3 4">
    <name type="scientific">Andreprevotia lacus DSM 23236</name>
    <dbReference type="NCBI Taxonomy" id="1121001"/>
    <lineage>
        <taxon>Bacteria</taxon>
        <taxon>Pseudomonadati</taxon>
        <taxon>Pseudomonadota</taxon>
        <taxon>Betaproteobacteria</taxon>
        <taxon>Neisseriales</taxon>
        <taxon>Chitinibacteraceae</taxon>
        <taxon>Andreprevotia</taxon>
    </lineage>
</organism>
<evidence type="ECO:0000256" key="2">
    <source>
        <dbReference type="SAM" id="SignalP"/>
    </source>
</evidence>
<sequence>MLRLRRHLSLLSSLALIAWLLAFVMASACLAQEPASRSYTKPISQFILPAHADGSEHSEHACIQHCADSNKVLVAANGLPGFDTPHLLTILILPALLLLALPGAVRSLAFLPREFHPAGPPARLMFVRLND</sequence>
<protein>
    <recommendedName>
        <fullName evidence="5">Copper resistance protein</fullName>
    </recommendedName>
</protein>
<evidence type="ECO:0000313" key="3">
    <source>
        <dbReference type="EMBL" id="SMC29406.1"/>
    </source>
</evidence>
<dbReference type="AlphaFoldDB" id="A0A1W1XZQ7"/>
<feature type="signal peptide" evidence="2">
    <location>
        <begin position="1"/>
        <end position="31"/>
    </location>
</feature>
<evidence type="ECO:0000256" key="1">
    <source>
        <dbReference type="SAM" id="Phobius"/>
    </source>
</evidence>
<feature type="transmembrane region" description="Helical" evidence="1">
    <location>
        <begin position="87"/>
        <end position="105"/>
    </location>
</feature>
<keyword evidence="1" id="KW-0472">Membrane</keyword>
<proteinExistence type="predicted"/>
<accession>A0A1W1XZQ7</accession>
<keyword evidence="1" id="KW-1133">Transmembrane helix</keyword>
<feature type="chain" id="PRO_5012325603" description="Copper resistance protein" evidence="2">
    <location>
        <begin position="32"/>
        <end position="131"/>
    </location>
</feature>